<dbReference type="PANTHER" id="PTHR10545:SF29">
    <property type="entry name" value="GH14572P-RELATED"/>
    <property type="match status" value="1"/>
</dbReference>
<feature type="domain" description="N-acetyltransferase" evidence="9">
    <location>
        <begin position="1"/>
        <end position="145"/>
    </location>
</feature>
<reference evidence="10" key="2">
    <citation type="submission" date="2021-11" db="EMBL/GenBank/DDBJ databases">
        <authorList>
            <person name="Gilroy R."/>
        </authorList>
    </citation>
    <scope>NUCLEOTIDE SEQUENCE</scope>
    <source>
        <strain evidence="10">150</strain>
    </source>
</reference>
<keyword evidence="6 10" id="KW-0012">Acyltransferase</keyword>
<dbReference type="Gene3D" id="3.40.630.30">
    <property type="match status" value="1"/>
</dbReference>
<evidence type="ECO:0000313" key="10">
    <source>
        <dbReference type="EMBL" id="MCC9273305.1"/>
    </source>
</evidence>
<dbReference type="InterPro" id="IPR016181">
    <property type="entry name" value="Acyl_CoA_acyltransferase"/>
</dbReference>
<dbReference type="Proteomes" id="UP000813384">
    <property type="component" value="Unassembled WGS sequence"/>
</dbReference>
<dbReference type="EMBL" id="JAJJVO010000052">
    <property type="protein sequence ID" value="MCC9273305.1"/>
    <property type="molecule type" value="Genomic_DNA"/>
</dbReference>
<evidence type="ECO:0000256" key="7">
    <source>
        <dbReference type="ARBA" id="ARBA00029660"/>
    </source>
</evidence>
<evidence type="ECO:0000256" key="5">
    <source>
        <dbReference type="ARBA" id="ARBA00023251"/>
    </source>
</evidence>
<gene>
    <name evidence="10" type="ORF">K8V42_03335</name>
</gene>
<dbReference type="GO" id="GO:0046677">
    <property type="term" value="P:response to antibiotic"/>
    <property type="evidence" value="ECO:0007669"/>
    <property type="project" value="UniProtKB-KW"/>
</dbReference>
<dbReference type="InterPro" id="IPR051016">
    <property type="entry name" value="Diverse_Substrate_AcTransf"/>
</dbReference>
<evidence type="ECO:0000256" key="1">
    <source>
        <dbReference type="ARBA" id="ARBA00011738"/>
    </source>
</evidence>
<dbReference type="PANTHER" id="PTHR10545">
    <property type="entry name" value="DIAMINE N-ACETYLTRANSFERASE"/>
    <property type="match status" value="1"/>
</dbReference>
<keyword evidence="4 10" id="KW-0808">Transferase</keyword>
<reference evidence="10" key="1">
    <citation type="journal article" date="2021" name="PeerJ">
        <title>Extensive microbial diversity within the chicken gut microbiome revealed by metagenomics and culture.</title>
        <authorList>
            <person name="Gilroy R."/>
            <person name="Ravi A."/>
            <person name="Getino M."/>
            <person name="Pursley I."/>
            <person name="Horton D.L."/>
            <person name="Alikhan N.F."/>
            <person name="Baker D."/>
            <person name="Gharbi K."/>
            <person name="Hall N."/>
            <person name="Watson M."/>
            <person name="Adriaenssens E.M."/>
            <person name="Foster-Nyarko E."/>
            <person name="Jarju S."/>
            <person name="Secka A."/>
            <person name="Antonio M."/>
            <person name="Oren A."/>
            <person name="Chaudhuri R.R."/>
            <person name="La Ragione R."/>
            <person name="Hildebrand F."/>
            <person name="Pallen M.J."/>
        </authorList>
    </citation>
    <scope>NUCLEOTIDE SEQUENCE</scope>
    <source>
        <strain evidence="10">150</strain>
    </source>
</reference>
<accession>A0A9E3ZS18</accession>
<organism evidence="10 11">
    <name type="scientific">Enterococcus aquimarinus</name>
    <dbReference type="NCBI Taxonomy" id="328396"/>
    <lineage>
        <taxon>Bacteria</taxon>
        <taxon>Bacillati</taxon>
        <taxon>Bacillota</taxon>
        <taxon>Bacilli</taxon>
        <taxon>Lactobacillales</taxon>
        <taxon>Enterococcaceae</taxon>
        <taxon>Enterococcus</taxon>
    </lineage>
</organism>
<dbReference type="AlphaFoldDB" id="A0A9E3ZS18"/>
<proteinExistence type="predicted"/>
<evidence type="ECO:0000256" key="6">
    <source>
        <dbReference type="ARBA" id="ARBA00023315"/>
    </source>
</evidence>
<name>A0A9E3ZS18_9ENTE</name>
<dbReference type="PIRSF" id="PIRSF000452">
    <property type="entry name" value="6-N-acetyltransf"/>
    <property type="match status" value="1"/>
</dbReference>
<evidence type="ECO:0000256" key="2">
    <source>
        <dbReference type="ARBA" id="ARBA00012888"/>
    </source>
</evidence>
<keyword evidence="5" id="KW-0046">Antibiotic resistance</keyword>
<dbReference type="PROSITE" id="PS51186">
    <property type="entry name" value="GNAT"/>
    <property type="match status" value="1"/>
</dbReference>
<evidence type="ECO:0000313" key="11">
    <source>
        <dbReference type="Proteomes" id="UP000813384"/>
    </source>
</evidence>
<dbReference type="CDD" id="cd04301">
    <property type="entry name" value="NAT_SF"/>
    <property type="match status" value="1"/>
</dbReference>
<sequence>MIRHGQLADVSSLAILAQELWPNHTVDTLEKEIKEAITKPNVAFFLAFTENQPIAFAQCQLRYDYVEGTSSSPVGYLEGIYVRERYRKQGIASELLTACQTWAKNNHCTEFASDCEIENTESLKFHLSHGFIEANRLICFSKQLT</sequence>
<dbReference type="InterPro" id="IPR024170">
    <property type="entry name" value="Aminoglycoside_N6-AcTrfrase"/>
</dbReference>
<evidence type="ECO:0000259" key="9">
    <source>
        <dbReference type="PROSITE" id="PS51186"/>
    </source>
</evidence>
<dbReference type="GO" id="GO:0047663">
    <property type="term" value="F:aminoglycoside 6'-N-acetyltransferase activity"/>
    <property type="evidence" value="ECO:0007669"/>
    <property type="project" value="UniProtKB-EC"/>
</dbReference>
<dbReference type="NCBIfam" id="NF043067">
    <property type="entry name" value="AAC_6p_group_E"/>
    <property type="match status" value="1"/>
</dbReference>
<evidence type="ECO:0000256" key="8">
    <source>
        <dbReference type="ARBA" id="ARBA00048923"/>
    </source>
</evidence>
<comment type="caution">
    <text evidence="10">The sequence shown here is derived from an EMBL/GenBank/DDBJ whole genome shotgun (WGS) entry which is preliminary data.</text>
</comment>
<comment type="catalytic activity">
    <reaction evidence="8">
        <text>kanamycin B + acetyl-CoA = N(6')-acetylkanamycin B + CoA + H(+)</text>
        <dbReference type="Rhea" id="RHEA:16449"/>
        <dbReference type="ChEBI" id="CHEBI:15378"/>
        <dbReference type="ChEBI" id="CHEBI:57287"/>
        <dbReference type="ChEBI" id="CHEBI:57288"/>
        <dbReference type="ChEBI" id="CHEBI:58390"/>
        <dbReference type="ChEBI" id="CHEBI:58549"/>
        <dbReference type="EC" id="2.3.1.82"/>
    </reaction>
</comment>
<evidence type="ECO:0000256" key="3">
    <source>
        <dbReference type="ARBA" id="ARBA00017677"/>
    </source>
</evidence>
<evidence type="ECO:0000256" key="4">
    <source>
        <dbReference type="ARBA" id="ARBA00022679"/>
    </source>
</evidence>
<dbReference type="Pfam" id="PF00583">
    <property type="entry name" value="Acetyltransf_1"/>
    <property type="match status" value="1"/>
</dbReference>
<dbReference type="SUPFAM" id="SSF55729">
    <property type="entry name" value="Acyl-CoA N-acyltransferases (Nat)"/>
    <property type="match status" value="1"/>
</dbReference>
<dbReference type="InterPro" id="IPR000182">
    <property type="entry name" value="GNAT_dom"/>
</dbReference>
<dbReference type="EC" id="2.3.1.82" evidence="2"/>
<comment type="subunit">
    <text evidence="1">Homodimer.</text>
</comment>
<protein>
    <recommendedName>
        <fullName evidence="3">Aminoglycoside N(6')-acetyltransferase type 1</fullName>
        <ecNumber evidence="2">2.3.1.82</ecNumber>
    </recommendedName>
    <alternativeName>
        <fullName evidence="7">Aminoglycoside resistance protein</fullName>
    </alternativeName>
</protein>